<evidence type="ECO:0000256" key="3">
    <source>
        <dbReference type="ARBA" id="ARBA00022723"/>
    </source>
</evidence>
<comment type="caution">
    <text evidence="10">The sequence shown here is derived from an EMBL/GenBank/DDBJ whole genome shotgun (WGS) entry which is preliminary data.</text>
</comment>
<dbReference type="AlphaFoldDB" id="A0A2T0GWK7"/>
<evidence type="ECO:0000256" key="5">
    <source>
        <dbReference type="ARBA" id="ARBA00023004"/>
    </source>
</evidence>
<keyword evidence="3" id="KW-0479">Metal-binding</keyword>
<dbReference type="InterPro" id="IPR007419">
    <property type="entry name" value="BFD-like_2Fe2S-bd_dom"/>
</dbReference>
<proteinExistence type="inferred from homology"/>
<comment type="similarity">
    <text evidence="8">Belongs to the Bfd family.</text>
</comment>
<dbReference type="PANTHER" id="PTHR37424">
    <property type="entry name" value="BACTERIOFERRITIN-ASSOCIATED FERREDOXIN"/>
    <property type="match status" value="1"/>
</dbReference>
<keyword evidence="4" id="KW-0249">Electron transport</keyword>
<accession>A0A2T0GWK7</accession>
<dbReference type="STRING" id="1050202.GCA_000384035_01481"/>
<dbReference type="GO" id="GO:0046872">
    <property type="term" value="F:metal ion binding"/>
    <property type="evidence" value="ECO:0007669"/>
    <property type="project" value="UniProtKB-KW"/>
</dbReference>
<keyword evidence="11" id="KW-1185">Reference proteome</keyword>
<evidence type="ECO:0000259" key="9">
    <source>
        <dbReference type="Pfam" id="PF04324"/>
    </source>
</evidence>
<dbReference type="Gene3D" id="1.10.10.1100">
    <property type="entry name" value="BFD-like [2Fe-2S]-binding domain"/>
    <property type="match status" value="1"/>
</dbReference>
<dbReference type="InterPro" id="IPR041854">
    <property type="entry name" value="BFD-like_2Fe2S-bd_dom_sf"/>
</dbReference>
<evidence type="ECO:0000256" key="2">
    <source>
        <dbReference type="ARBA" id="ARBA00022714"/>
    </source>
</evidence>
<keyword evidence="2" id="KW-0001">2Fe-2S</keyword>
<dbReference type="Proteomes" id="UP000239352">
    <property type="component" value="Unassembled WGS sequence"/>
</dbReference>
<dbReference type="Pfam" id="PF04324">
    <property type="entry name" value="Fer2_BFD"/>
    <property type="match status" value="1"/>
</dbReference>
<evidence type="ECO:0000256" key="7">
    <source>
        <dbReference type="ARBA" id="ARBA00039386"/>
    </source>
</evidence>
<organism evidence="10 11">
    <name type="scientific">Actinopolyspora mortivallis</name>
    <dbReference type="NCBI Taxonomy" id="33906"/>
    <lineage>
        <taxon>Bacteria</taxon>
        <taxon>Bacillati</taxon>
        <taxon>Actinomycetota</taxon>
        <taxon>Actinomycetes</taxon>
        <taxon>Actinopolysporales</taxon>
        <taxon>Actinopolysporaceae</taxon>
        <taxon>Actinopolyspora</taxon>
    </lineage>
</organism>
<evidence type="ECO:0000313" key="11">
    <source>
        <dbReference type="Proteomes" id="UP000239352"/>
    </source>
</evidence>
<evidence type="ECO:0000256" key="1">
    <source>
        <dbReference type="ARBA" id="ARBA00022448"/>
    </source>
</evidence>
<evidence type="ECO:0000256" key="8">
    <source>
        <dbReference type="ARBA" id="ARBA00046332"/>
    </source>
</evidence>
<keyword evidence="6" id="KW-0411">Iron-sulfur</keyword>
<dbReference type="EMBL" id="PVSR01000013">
    <property type="protein sequence ID" value="PRW63492.1"/>
    <property type="molecule type" value="Genomic_DNA"/>
</dbReference>
<dbReference type="RefSeq" id="WP_019854062.1">
    <property type="nucleotide sequence ID" value="NZ_PVSR01000013.1"/>
</dbReference>
<name>A0A2T0GWK7_ACTMO</name>
<feature type="domain" description="BFD-like [2Fe-2S]-binding" evidence="9">
    <location>
        <begin position="4"/>
        <end position="51"/>
    </location>
</feature>
<reference evidence="10 11" key="1">
    <citation type="submission" date="2018-03" db="EMBL/GenBank/DDBJ databases">
        <title>Actinopolyspora mortivallis from Sahara, screening for active biomolecules.</title>
        <authorList>
            <person name="Selama O."/>
            <person name="Wellington E.M.H."/>
            <person name="Hacene H."/>
        </authorList>
    </citation>
    <scope>NUCLEOTIDE SEQUENCE [LARGE SCALE GENOMIC DNA]</scope>
    <source>
        <strain evidence="10 11">M5A</strain>
    </source>
</reference>
<dbReference type="GO" id="GO:0051537">
    <property type="term" value="F:2 iron, 2 sulfur cluster binding"/>
    <property type="evidence" value="ECO:0007669"/>
    <property type="project" value="UniProtKB-KW"/>
</dbReference>
<gene>
    <name evidence="10" type="ORF">CEP50_09830</name>
</gene>
<keyword evidence="1" id="KW-0813">Transport</keyword>
<evidence type="ECO:0000256" key="4">
    <source>
        <dbReference type="ARBA" id="ARBA00022982"/>
    </source>
</evidence>
<sequence length="66" mass="6803">MYTCICAGVTEPEVRACIRSGADTVERIGDSCLAGTGCGTCVEQLETLLEEHAEDGVLGEAQPSGV</sequence>
<evidence type="ECO:0000313" key="10">
    <source>
        <dbReference type="EMBL" id="PRW63492.1"/>
    </source>
</evidence>
<dbReference type="PANTHER" id="PTHR37424:SF1">
    <property type="entry name" value="BACTERIOFERRITIN-ASSOCIATED FERREDOXIN"/>
    <property type="match status" value="1"/>
</dbReference>
<keyword evidence="5" id="KW-0408">Iron</keyword>
<dbReference type="InParanoid" id="A0A2T0GWK7"/>
<evidence type="ECO:0000256" key="6">
    <source>
        <dbReference type="ARBA" id="ARBA00023014"/>
    </source>
</evidence>
<dbReference type="InterPro" id="IPR052371">
    <property type="entry name" value="BFD-associated_ferredoxin"/>
</dbReference>
<protein>
    <recommendedName>
        <fullName evidence="7">Bacterioferritin-associated ferredoxin</fullName>
    </recommendedName>
</protein>